<proteinExistence type="predicted"/>
<organism evidence="1 2">
    <name type="scientific">Acinetobacter chinensis</name>
    <dbReference type="NCBI Taxonomy" id="2004650"/>
    <lineage>
        <taxon>Bacteria</taxon>
        <taxon>Pseudomonadati</taxon>
        <taxon>Pseudomonadota</taxon>
        <taxon>Gammaproteobacteria</taxon>
        <taxon>Moraxellales</taxon>
        <taxon>Moraxellaceae</taxon>
        <taxon>Acinetobacter</taxon>
    </lineage>
</organism>
<dbReference type="AlphaFoldDB" id="A0A3B7M0G4"/>
<protein>
    <submittedName>
        <fullName evidence="1">Uncharacterized protein</fullName>
    </submittedName>
</protein>
<dbReference type="KEGG" id="achi:CDG60_06195"/>
<gene>
    <name evidence="1" type="ORF">CDG60_06195</name>
</gene>
<reference evidence="2" key="1">
    <citation type="submission" date="2018-09" db="EMBL/GenBank/DDBJ databases">
        <title>The complete genome of Acinetobacter sp. strain WCHAc010005.</title>
        <authorList>
            <person name="Hu Y."/>
            <person name="Long H."/>
            <person name="Feng Y."/>
            <person name="Zong Z."/>
        </authorList>
    </citation>
    <scope>NUCLEOTIDE SEQUENCE [LARGE SCALE GENOMIC DNA]</scope>
    <source>
        <strain evidence="2">WCHAc010005</strain>
    </source>
</reference>
<dbReference type="RefSeq" id="WP_087511101.1">
    <property type="nucleotide sequence ID" value="NZ_CP032134.1"/>
</dbReference>
<sequence>MADLSFKTKSEFIQAAFDQVAKIISDHAQPCFEALTPAISTEKCLSHLSTVAQDWSYDASKIEAYYHITKATNSELIEAFGED</sequence>
<evidence type="ECO:0000313" key="1">
    <source>
        <dbReference type="EMBL" id="AXY56199.1"/>
    </source>
</evidence>
<dbReference type="EMBL" id="CP032134">
    <property type="protein sequence ID" value="AXY56199.1"/>
    <property type="molecule type" value="Genomic_DNA"/>
</dbReference>
<evidence type="ECO:0000313" key="2">
    <source>
        <dbReference type="Proteomes" id="UP000263753"/>
    </source>
</evidence>
<dbReference type="Proteomes" id="UP000263753">
    <property type="component" value="Chromosome"/>
</dbReference>
<name>A0A3B7M0G4_9GAMM</name>
<accession>A0A3B7M0G4</accession>